<evidence type="ECO:0008006" key="3">
    <source>
        <dbReference type="Google" id="ProtNLM"/>
    </source>
</evidence>
<evidence type="ECO:0000313" key="1">
    <source>
        <dbReference type="EMBL" id="MFC1572711.1"/>
    </source>
</evidence>
<name>A0ABV6YK37_UNCEI</name>
<evidence type="ECO:0000313" key="2">
    <source>
        <dbReference type="Proteomes" id="UP001593833"/>
    </source>
</evidence>
<keyword evidence="2" id="KW-1185">Reference proteome</keyword>
<accession>A0ABV6YK37</accession>
<sequence>MKSAILGGLVLGTILLQFPDAGAVGLSMNVVGSGGARVSDANYEHSCTLGQAAVESIIYAVPVPSQVVIRLFEVTGRTVQTLVDGHVEPGYHRATLGTRGLTAGVYFCRMDAKGFSTSKKPVLLRETRGRVA</sequence>
<gene>
    <name evidence="1" type="ORF">ACFL6M_03840</name>
</gene>
<comment type="caution">
    <text evidence="1">The sequence shown here is derived from an EMBL/GenBank/DDBJ whole genome shotgun (WGS) entry which is preliminary data.</text>
</comment>
<dbReference type="Proteomes" id="UP001593833">
    <property type="component" value="Unassembled WGS sequence"/>
</dbReference>
<reference evidence="1 2" key="1">
    <citation type="submission" date="2024-09" db="EMBL/GenBank/DDBJ databases">
        <authorList>
            <person name="D'Angelo T."/>
        </authorList>
    </citation>
    <scope>NUCLEOTIDE SEQUENCE [LARGE SCALE GENOMIC DNA]</scope>
    <source>
        <strain evidence="1">SAG AM-320-E07</strain>
    </source>
</reference>
<proteinExistence type="predicted"/>
<protein>
    <recommendedName>
        <fullName evidence="3">Secretion system C-terminal sorting domain-containing protein</fullName>
    </recommendedName>
</protein>
<dbReference type="EMBL" id="JBHPKH010000032">
    <property type="protein sequence ID" value="MFC1572711.1"/>
    <property type="molecule type" value="Genomic_DNA"/>
</dbReference>
<organism evidence="1 2">
    <name type="scientific">Eiseniibacteriota bacterium</name>
    <dbReference type="NCBI Taxonomy" id="2212470"/>
    <lineage>
        <taxon>Bacteria</taxon>
        <taxon>Candidatus Eiseniibacteriota</taxon>
    </lineage>
</organism>